<evidence type="ECO:0000256" key="9">
    <source>
        <dbReference type="ARBA" id="ARBA00023014"/>
    </source>
</evidence>
<gene>
    <name evidence="13" type="ORF">GBG18_12655</name>
    <name evidence="12" type="ORF">GBG19_13215</name>
</gene>
<dbReference type="CDD" id="cd02787">
    <property type="entry name" value="MopB_CT_ydeP"/>
    <property type="match status" value="1"/>
</dbReference>
<evidence type="ECO:0000259" key="11">
    <source>
        <dbReference type="Pfam" id="PF01568"/>
    </source>
</evidence>
<dbReference type="Proteomes" id="UP000461010">
    <property type="component" value="Unassembled WGS sequence"/>
</dbReference>
<evidence type="ECO:0000256" key="1">
    <source>
        <dbReference type="ARBA" id="ARBA00001942"/>
    </source>
</evidence>
<dbReference type="PANTHER" id="PTHR43105:SF4">
    <property type="entry name" value="PROTEIN YDEP"/>
    <property type="match status" value="1"/>
</dbReference>
<dbReference type="GO" id="GO:0008863">
    <property type="term" value="F:formate dehydrogenase (NAD+) activity"/>
    <property type="evidence" value="ECO:0007669"/>
    <property type="project" value="InterPro"/>
</dbReference>
<evidence type="ECO:0000256" key="4">
    <source>
        <dbReference type="ARBA" id="ARBA00022485"/>
    </source>
</evidence>
<sequence>MSDSHLNIKPAGGWGALKSSAKFIINADVFKTSKALLNLNQVDGFDCPGCAWPDPDEKDRAMNEYCENGVKAIAFETTKKRASLELFKEKTVTQLNELDVFTITNQGRLTEPLVYNRQTDKYEAISWQKAFYTVGKHLKNLPSPDDAIFYTSGRTSNEAAFLYQLMGRMIGTNNFPDCSNMCHESSGVGMSESIGIGKGTVDLADFHKAELIMIFGQNPGTNHPRMLSELKEASKRGAKIVSINPLKEAGLVSFVHPQDIAQMITNVATPISTNYYQVKMGSDMALVQAIIKYILEEHSDTLDTSFINEHTAGFEEYKEEILSLSWDVLIEQSSVTMEEIIEIAELYVKSDKTICCWAMGLTQHQHGVASIEEVMNLLLLKGNIGKEGAGACPVRGHSNVQGDRTVGISEAPKEEFLQKIDSVFDFVSPRSHGYDVVHAIKAMNKEQNKVFIGLGGNFADAAPDTKMTYEALQNCALTVHISTHLNKSHLICGNEALILPCLGRTELDIQKNGVQRVTVEDSMSMVHGSKGKNIPITRDIKSEPAIIAGIADAALGNKKVDFIDLISDYGKIREKIEAVLPEFNAYNEEIKKPGGFELYNSAKNRVWETPTKKANFLINKVPSLNIEENHLILMTLRSHDQFNTTVYGMNDRYRGIENKRKLIFLNENDINKLGFKNGDKVDIQSHSKDKIKREVFGFEIISYDIKEGCSAAYFPEATPLVSIEHFDKKSFTPSYKFIDITLVKSK</sequence>
<evidence type="ECO:0000256" key="6">
    <source>
        <dbReference type="ARBA" id="ARBA00022723"/>
    </source>
</evidence>
<keyword evidence="7" id="KW-0560">Oxidoreductase</keyword>
<dbReference type="Gene3D" id="3.40.228.10">
    <property type="entry name" value="Dimethylsulfoxide Reductase, domain 2"/>
    <property type="match status" value="1"/>
</dbReference>
<dbReference type="InterPro" id="IPR006657">
    <property type="entry name" value="MoPterin_dinucl-bd_dom"/>
</dbReference>
<feature type="domain" description="Molybdopterin dinucleotide-binding" evidence="11">
    <location>
        <begin position="631"/>
        <end position="736"/>
    </location>
</feature>
<keyword evidence="14" id="KW-1185">Reference proteome</keyword>
<protein>
    <submittedName>
        <fullName evidence="12">FdhF/YdeP family oxidoreductase</fullName>
    </submittedName>
</protein>
<keyword evidence="6" id="KW-0479">Metal-binding</keyword>
<evidence type="ECO:0000313" key="13">
    <source>
        <dbReference type="EMBL" id="KAB7888601.1"/>
    </source>
</evidence>
<comment type="cofactor">
    <cofactor evidence="2">
        <name>[4Fe-4S] cluster</name>
        <dbReference type="ChEBI" id="CHEBI:49883"/>
    </cofactor>
</comment>
<evidence type="ECO:0000256" key="5">
    <source>
        <dbReference type="ARBA" id="ARBA00022505"/>
    </source>
</evidence>
<dbReference type="Gene3D" id="2.40.40.20">
    <property type="match status" value="1"/>
</dbReference>
<name>A0A6L4WR60_9BACT</name>
<dbReference type="InterPro" id="IPR006656">
    <property type="entry name" value="Mopterin_OxRdtase"/>
</dbReference>
<organism evidence="12 15">
    <name type="scientific">Poseidonibacter ostreae</name>
    <dbReference type="NCBI Taxonomy" id="2654171"/>
    <lineage>
        <taxon>Bacteria</taxon>
        <taxon>Pseudomonadati</taxon>
        <taxon>Campylobacterota</taxon>
        <taxon>Epsilonproteobacteria</taxon>
        <taxon>Campylobacterales</taxon>
        <taxon>Arcobacteraceae</taxon>
        <taxon>Poseidonibacter</taxon>
    </lineage>
</organism>
<evidence type="ECO:0000259" key="10">
    <source>
        <dbReference type="Pfam" id="PF00384"/>
    </source>
</evidence>
<comment type="similarity">
    <text evidence="3">Belongs to the prokaryotic molybdopterin-containing oxidoreductase family.</text>
</comment>
<keyword evidence="9" id="KW-0411">Iron-sulfur</keyword>
<dbReference type="EMBL" id="WFKK01000049">
    <property type="protein sequence ID" value="KAB7885948.1"/>
    <property type="molecule type" value="Genomic_DNA"/>
</dbReference>
<dbReference type="EMBL" id="WFKJ01000047">
    <property type="protein sequence ID" value="KAB7888601.1"/>
    <property type="molecule type" value="Genomic_DNA"/>
</dbReference>
<feature type="domain" description="Molybdopterin oxidoreductase" evidence="10">
    <location>
        <begin position="108"/>
        <end position="487"/>
    </location>
</feature>
<evidence type="ECO:0000256" key="3">
    <source>
        <dbReference type="ARBA" id="ARBA00010312"/>
    </source>
</evidence>
<dbReference type="GO" id="GO:0043546">
    <property type="term" value="F:molybdopterin cofactor binding"/>
    <property type="evidence" value="ECO:0007669"/>
    <property type="project" value="InterPro"/>
</dbReference>
<dbReference type="PANTHER" id="PTHR43105">
    <property type="entry name" value="RESPIRATORY NITRATE REDUCTASE"/>
    <property type="match status" value="1"/>
</dbReference>
<dbReference type="InterPro" id="IPR010046">
    <property type="entry name" value="Mopterin_OxRdtse_a_bac"/>
</dbReference>
<comment type="cofactor">
    <cofactor evidence="1">
        <name>Mo-bis(molybdopterin guanine dinucleotide)</name>
        <dbReference type="ChEBI" id="CHEBI:60539"/>
    </cofactor>
</comment>
<dbReference type="PIRSF" id="PIRSF000144">
    <property type="entry name" value="CbbBc"/>
    <property type="match status" value="1"/>
</dbReference>
<evidence type="ECO:0000313" key="14">
    <source>
        <dbReference type="Proteomes" id="UP000461010"/>
    </source>
</evidence>
<dbReference type="InterPro" id="IPR037951">
    <property type="entry name" value="MopB_CT_YdeP"/>
</dbReference>
<dbReference type="SUPFAM" id="SSF50692">
    <property type="entry name" value="ADC-like"/>
    <property type="match status" value="1"/>
</dbReference>
<accession>A0A6L4WR60</accession>
<dbReference type="GO" id="GO:0051539">
    <property type="term" value="F:4 iron, 4 sulfur cluster binding"/>
    <property type="evidence" value="ECO:0007669"/>
    <property type="project" value="UniProtKB-KW"/>
</dbReference>
<evidence type="ECO:0000256" key="7">
    <source>
        <dbReference type="ARBA" id="ARBA00023002"/>
    </source>
</evidence>
<dbReference type="RefSeq" id="WP_152191598.1">
    <property type="nucleotide sequence ID" value="NZ_WFKI01000036.1"/>
</dbReference>
<dbReference type="InterPro" id="IPR041953">
    <property type="entry name" value="YdeP_MopB"/>
</dbReference>
<dbReference type="CDD" id="cd02767">
    <property type="entry name" value="MopB_ydeP"/>
    <property type="match status" value="1"/>
</dbReference>
<dbReference type="GO" id="GO:0030151">
    <property type="term" value="F:molybdenum ion binding"/>
    <property type="evidence" value="ECO:0007669"/>
    <property type="project" value="InterPro"/>
</dbReference>
<evidence type="ECO:0000256" key="8">
    <source>
        <dbReference type="ARBA" id="ARBA00023004"/>
    </source>
</evidence>
<dbReference type="SUPFAM" id="SSF53706">
    <property type="entry name" value="Formate dehydrogenase/DMSO reductase, domains 1-3"/>
    <property type="match status" value="1"/>
</dbReference>
<dbReference type="Pfam" id="PF01568">
    <property type="entry name" value="Molydop_binding"/>
    <property type="match status" value="1"/>
</dbReference>
<dbReference type="InterPro" id="IPR050123">
    <property type="entry name" value="Prok_molybdopt-oxidoreductase"/>
</dbReference>
<evidence type="ECO:0000313" key="15">
    <source>
        <dbReference type="Proteomes" id="UP000472839"/>
    </source>
</evidence>
<dbReference type="GO" id="GO:0016020">
    <property type="term" value="C:membrane"/>
    <property type="evidence" value="ECO:0007669"/>
    <property type="project" value="TreeGrafter"/>
</dbReference>
<dbReference type="GO" id="GO:0045333">
    <property type="term" value="P:cellular respiration"/>
    <property type="evidence" value="ECO:0007669"/>
    <property type="project" value="UniProtKB-ARBA"/>
</dbReference>
<evidence type="ECO:0000313" key="12">
    <source>
        <dbReference type="EMBL" id="KAB7885948.1"/>
    </source>
</evidence>
<dbReference type="NCBIfam" id="TIGR01701">
    <property type="entry name" value="Fdhalpha-like"/>
    <property type="match status" value="1"/>
</dbReference>
<reference evidence="14 15" key="1">
    <citation type="submission" date="2019-10" db="EMBL/GenBank/DDBJ databases">
        <title>Poseidonibacter ostreae sp. nov., isolated from the gut of the Ostrea denselamellosa.</title>
        <authorList>
            <person name="Choi A."/>
        </authorList>
    </citation>
    <scope>NUCLEOTIDE SEQUENCE [LARGE SCALE GENOMIC DNA]</scope>
    <source>
        <strain evidence="12 15">SJOD-M-33</strain>
        <strain evidence="13 14">SJOD-M-5</strain>
    </source>
</reference>
<dbReference type="AlphaFoldDB" id="A0A6L4WR60"/>
<proteinExistence type="inferred from homology"/>
<comment type="caution">
    <text evidence="12">The sequence shown here is derived from an EMBL/GenBank/DDBJ whole genome shotgun (WGS) entry which is preliminary data.</text>
</comment>
<dbReference type="InterPro" id="IPR009010">
    <property type="entry name" value="Asp_de-COase-like_dom_sf"/>
</dbReference>
<keyword evidence="8" id="KW-0408">Iron</keyword>
<keyword evidence="5" id="KW-0500">Molybdenum</keyword>
<keyword evidence="4" id="KW-0004">4Fe-4S</keyword>
<dbReference type="Proteomes" id="UP000472839">
    <property type="component" value="Unassembled WGS sequence"/>
</dbReference>
<evidence type="ECO:0000256" key="2">
    <source>
        <dbReference type="ARBA" id="ARBA00001966"/>
    </source>
</evidence>
<dbReference type="Pfam" id="PF00384">
    <property type="entry name" value="Molybdopterin"/>
    <property type="match status" value="1"/>
</dbReference>